<keyword evidence="5" id="KW-0045">Antibiotic biosynthesis</keyword>
<feature type="domain" description="Ketosynthase family 3 (KS3)" evidence="8">
    <location>
        <begin position="34"/>
        <end position="460"/>
    </location>
</feature>
<dbReference type="InterPro" id="IPR032821">
    <property type="entry name" value="PKS_assoc"/>
</dbReference>
<dbReference type="InterPro" id="IPR020841">
    <property type="entry name" value="PKS_Beta-ketoAc_synthase_dom"/>
</dbReference>
<protein>
    <submittedName>
        <fullName evidence="9">Modular polyketide synthase</fullName>
    </submittedName>
</protein>
<accession>A0A1R1SG60</accession>
<dbReference type="SUPFAM" id="SSF55048">
    <property type="entry name" value="Probable ACP-binding domain of malonyl-CoA ACP transacylase"/>
    <property type="match status" value="1"/>
</dbReference>
<comment type="cofactor">
    <cofactor evidence="1">
        <name>pantetheine 4'-phosphate</name>
        <dbReference type="ChEBI" id="CHEBI:47942"/>
    </cofactor>
</comment>
<dbReference type="SUPFAM" id="SSF53901">
    <property type="entry name" value="Thiolase-like"/>
    <property type="match status" value="1"/>
</dbReference>
<dbReference type="InterPro" id="IPR014031">
    <property type="entry name" value="Ketoacyl_synth_C"/>
</dbReference>
<dbReference type="InterPro" id="IPR016035">
    <property type="entry name" value="Acyl_Trfase/lysoPLipase"/>
</dbReference>
<evidence type="ECO:0000256" key="2">
    <source>
        <dbReference type="ARBA" id="ARBA00022450"/>
    </source>
</evidence>
<dbReference type="Gene3D" id="3.40.47.10">
    <property type="match status" value="1"/>
</dbReference>
<keyword evidence="7" id="KW-0012">Acyltransferase</keyword>
<dbReference type="Gene3D" id="3.40.366.10">
    <property type="entry name" value="Malonyl-Coenzyme A Acyl Carrier Protein, domain 2"/>
    <property type="match status" value="1"/>
</dbReference>
<dbReference type="SUPFAM" id="SSF52151">
    <property type="entry name" value="FabD/lysophospholipase-like"/>
    <property type="match status" value="1"/>
</dbReference>
<evidence type="ECO:0000313" key="9">
    <source>
        <dbReference type="EMBL" id="OMI37222.1"/>
    </source>
</evidence>
<dbReference type="InterPro" id="IPR016039">
    <property type="entry name" value="Thiolase-like"/>
</dbReference>
<dbReference type="AlphaFoldDB" id="A0A1R1SG60"/>
<dbReference type="STRING" id="67365.GCA_001704635_04719"/>
<dbReference type="InterPro" id="IPR050091">
    <property type="entry name" value="PKS_NRPS_Biosynth_Enz"/>
</dbReference>
<sequence>MANDEKKLLDYLKRVTADLREAQRRLKDVEYARHEPVAIIGIGCRFPGGVGSPEDLWDMVAAGREGTGGLPADRGWDLETLYDPEPGHPGTSYVRAGGFLRDADRFDAAFFGISPNEAVTMAPQQRLALELAWEAVEHARIDPHTLRSSATGTYLGCDGLDYFLNSFQVPEGAAGQLTTGNSPSVVAGRVAYTLGLEGAAVTLDTACSSALVAIHLACQALREEEVTLALAGGVYVMSSPAPLIGFSELRALAPDGRAKPFSADADGMNLAEGAGVVLLERLSDARRNGHEVLAVIRGSAVNEDGASNGLTAPNGPSQQRVIQQALANARLSPADVDAVEAHGTGTSLGDPIEAQALLATYGQERPAERPLWLGSVKSNIGHTQIAAGAAGVIKMVMALRHATLPRSLHIGTPTPHVAWDLGAVRLLDEAVGWPRAERPRRAGVSAFGFSGTNAHLILEEAPSDPPPAAEPAAPAEGHAGTVTPWVLSARSASALRGQARRLLDAAADADPRAVGWSLVSTRSVFEHRAVVTGPDTGTLRERLGALAAGEPAPGVVTGAAGAPGAGVVLVFPGQGSQWPGMGAELLASSPVFAARIAECEAALAPYVDWSLTEVLRGADGAADLGRVDVVQPVLWASMVSLASLWAHHGVTPAAVVGHSQGEIAAACVAGAMSLQEGARVVALRSQALRALAGRGAMASLGVDPDTAERLVADLGDAASGVGVAALNSPSSTVVSGPPDAVAAVVSACEATGARARAIDVDYASHGPQVDEIADDVRSRLAGVRGQATDVAFHSTVTGGPMDTTTLDADYWLRNLRRPVRLTEAVDAALAAGHRVFIEVSTHPVVLPALQQCFESAQTAAVALGTLRRDQGGPEQLATALGQAFTAGAPVDWRPWFAGPPAPRTLALPTYAFDRERYWLPPARATRGDGTQDPAEAELWGAIEDHDIEALKRLLEPDGGAGDAEDVTEDIEALRPALPVLSTWRRRHRERVTLASWRHRIRWTTLPEPSGPAPSGTWLLLVPAGHEGHPAVRTVTRALTEHAATCLLDPFATGRPELAERLAALALDHAPTGVLSLLALDERTRPEHPALPAGLAATVTAVQALGDAGITVPLWCVTQGAVSTGHDDVLSHPLQAQTWGLGRVAALEHPDRWGGLVDLPAEPDERTEARLAALLAGPPADGRAEDQVA</sequence>
<dbReference type="CDD" id="cd00833">
    <property type="entry name" value="PKS"/>
    <property type="match status" value="1"/>
</dbReference>
<dbReference type="Pfam" id="PF00109">
    <property type="entry name" value="ketoacyl-synt"/>
    <property type="match status" value="1"/>
</dbReference>
<evidence type="ECO:0000256" key="6">
    <source>
        <dbReference type="ARBA" id="ARBA00023268"/>
    </source>
</evidence>
<keyword evidence="2" id="KW-0596">Phosphopantetheine</keyword>
<keyword evidence="3" id="KW-0597">Phosphoprotein</keyword>
<dbReference type="Pfam" id="PF18369">
    <property type="entry name" value="PKS_DE"/>
    <property type="match status" value="1"/>
</dbReference>
<dbReference type="InterPro" id="IPR014043">
    <property type="entry name" value="Acyl_transferase_dom"/>
</dbReference>
<dbReference type="FunFam" id="3.40.47.10:FF:000019">
    <property type="entry name" value="Polyketide synthase type I"/>
    <property type="match status" value="1"/>
</dbReference>
<dbReference type="GO" id="GO:0031177">
    <property type="term" value="F:phosphopantetheine binding"/>
    <property type="evidence" value="ECO:0007669"/>
    <property type="project" value="UniProtKB-ARBA"/>
</dbReference>
<dbReference type="PROSITE" id="PS52004">
    <property type="entry name" value="KS3_2"/>
    <property type="match status" value="1"/>
</dbReference>
<dbReference type="GO" id="GO:0004312">
    <property type="term" value="F:fatty acid synthase activity"/>
    <property type="evidence" value="ECO:0007669"/>
    <property type="project" value="TreeGrafter"/>
</dbReference>
<evidence type="ECO:0000256" key="3">
    <source>
        <dbReference type="ARBA" id="ARBA00022553"/>
    </source>
</evidence>
<dbReference type="Pfam" id="PF16197">
    <property type="entry name" value="KAsynt_C_assoc"/>
    <property type="match status" value="1"/>
</dbReference>
<evidence type="ECO:0000256" key="4">
    <source>
        <dbReference type="ARBA" id="ARBA00022679"/>
    </source>
</evidence>
<dbReference type="Pfam" id="PF08990">
    <property type="entry name" value="Docking"/>
    <property type="match status" value="1"/>
</dbReference>
<dbReference type="SMART" id="SM00825">
    <property type="entry name" value="PKS_KS"/>
    <property type="match status" value="1"/>
</dbReference>
<dbReference type="SMART" id="SM00827">
    <property type="entry name" value="PKS_AT"/>
    <property type="match status" value="1"/>
</dbReference>
<dbReference type="InterPro" id="IPR001227">
    <property type="entry name" value="Ac_transferase_dom_sf"/>
</dbReference>
<dbReference type="RefSeq" id="WP_076971099.1">
    <property type="nucleotide sequence ID" value="NZ_ASQP01000310.1"/>
</dbReference>
<dbReference type="EMBL" id="ASQP01000310">
    <property type="protein sequence ID" value="OMI37222.1"/>
    <property type="molecule type" value="Genomic_DNA"/>
</dbReference>
<dbReference type="Pfam" id="PF02801">
    <property type="entry name" value="Ketoacyl-synt_C"/>
    <property type="match status" value="1"/>
</dbReference>
<name>A0A1R1SG60_9ACTN</name>
<evidence type="ECO:0000259" key="8">
    <source>
        <dbReference type="PROSITE" id="PS52004"/>
    </source>
</evidence>
<keyword evidence="6" id="KW-0511">Multifunctional enzyme</keyword>
<dbReference type="FunFam" id="3.40.366.10:FF:000002">
    <property type="entry name" value="Probable polyketide synthase 2"/>
    <property type="match status" value="1"/>
</dbReference>
<dbReference type="Pfam" id="PF00698">
    <property type="entry name" value="Acyl_transf_1"/>
    <property type="match status" value="1"/>
</dbReference>
<dbReference type="Gene3D" id="3.30.70.3290">
    <property type="match status" value="1"/>
</dbReference>
<dbReference type="GO" id="GO:0006633">
    <property type="term" value="P:fatty acid biosynthetic process"/>
    <property type="evidence" value="ECO:0007669"/>
    <property type="project" value="TreeGrafter"/>
</dbReference>
<dbReference type="Gene3D" id="6.10.140.1830">
    <property type="match status" value="1"/>
</dbReference>
<comment type="caution">
    <text evidence="9">The sequence shown here is derived from an EMBL/GenBank/DDBJ whole genome shotgun (WGS) entry which is preliminary data.</text>
</comment>
<dbReference type="InterPro" id="IPR014030">
    <property type="entry name" value="Ketoacyl_synth_N"/>
</dbReference>
<proteinExistence type="predicted"/>
<dbReference type="InterPro" id="IPR016036">
    <property type="entry name" value="Malonyl_transacylase_ACP-bd"/>
</dbReference>
<feature type="non-terminal residue" evidence="9">
    <location>
        <position position="1188"/>
    </location>
</feature>
<dbReference type="SUPFAM" id="SSF51735">
    <property type="entry name" value="NAD(P)-binding Rossmann-fold domains"/>
    <property type="match status" value="1"/>
</dbReference>
<organism evidence="9 10">
    <name type="scientific">Streptomyces sparsogenes DSM 40356</name>
    <dbReference type="NCBI Taxonomy" id="1331668"/>
    <lineage>
        <taxon>Bacteria</taxon>
        <taxon>Bacillati</taxon>
        <taxon>Actinomycetota</taxon>
        <taxon>Actinomycetes</taxon>
        <taxon>Kitasatosporales</taxon>
        <taxon>Streptomycetaceae</taxon>
        <taxon>Streptomyces</taxon>
    </lineage>
</organism>
<reference evidence="9 10" key="1">
    <citation type="submission" date="2013-05" db="EMBL/GenBank/DDBJ databases">
        <title>Genome sequence of Streptomyces sparsogenes DSM 40356.</title>
        <authorList>
            <person name="Coyne S."/>
            <person name="Seebeck F.P."/>
        </authorList>
    </citation>
    <scope>NUCLEOTIDE SEQUENCE [LARGE SCALE GENOMIC DNA]</scope>
    <source>
        <strain evidence="9 10">DSM 40356</strain>
    </source>
</reference>
<dbReference type="InterPro" id="IPR036291">
    <property type="entry name" value="NAD(P)-bd_dom_sf"/>
</dbReference>
<evidence type="ECO:0000256" key="7">
    <source>
        <dbReference type="ARBA" id="ARBA00023315"/>
    </source>
</evidence>
<dbReference type="InterPro" id="IPR015083">
    <property type="entry name" value="NorB/c/GfsB-D-like_docking"/>
</dbReference>
<evidence type="ECO:0000256" key="5">
    <source>
        <dbReference type="ARBA" id="ARBA00023194"/>
    </source>
</evidence>
<dbReference type="PANTHER" id="PTHR43775">
    <property type="entry name" value="FATTY ACID SYNTHASE"/>
    <property type="match status" value="1"/>
</dbReference>
<gene>
    <name evidence="9" type="ORF">SPAR_22182</name>
</gene>
<dbReference type="Gene3D" id="3.40.50.11460">
    <property type="match status" value="1"/>
</dbReference>
<dbReference type="PANTHER" id="PTHR43775:SF51">
    <property type="entry name" value="INACTIVE PHENOLPHTHIOCEROL SYNTHESIS POLYKETIDE SYNTHASE TYPE I PKS1-RELATED"/>
    <property type="match status" value="1"/>
</dbReference>
<evidence type="ECO:0000313" key="10">
    <source>
        <dbReference type="Proteomes" id="UP000186168"/>
    </source>
</evidence>
<keyword evidence="10" id="KW-1185">Reference proteome</keyword>
<dbReference type="GO" id="GO:0033068">
    <property type="term" value="P:macrolide biosynthetic process"/>
    <property type="evidence" value="ECO:0007669"/>
    <property type="project" value="UniProtKB-ARBA"/>
</dbReference>
<evidence type="ECO:0000256" key="1">
    <source>
        <dbReference type="ARBA" id="ARBA00001957"/>
    </source>
</evidence>
<keyword evidence="4" id="KW-0808">Transferase</keyword>
<dbReference type="Proteomes" id="UP000186168">
    <property type="component" value="Unassembled WGS sequence"/>
</dbReference>
<dbReference type="InterPro" id="IPR041618">
    <property type="entry name" value="PKS_DE"/>
</dbReference>